<evidence type="ECO:0000256" key="4">
    <source>
        <dbReference type="PROSITE-ProRule" id="PRU00335"/>
    </source>
</evidence>
<dbReference type="Pfam" id="PF00440">
    <property type="entry name" value="TetR_N"/>
    <property type="match status" value="1"/>
</dbReference>
<dbReference type="InterPro" id="IPR036271">
    <property type="entry name" value="Tet_transcr_reg_TetR-rel_C_sf"/>
</dbReference>
<dbReference type="PRINTS" id="PR00400">
    <property type="entry name" value="TETREPRESSOR"/>
</dbReference>
<reference evidence="6 7" key="1">
    <citation type="submission" date="2015-03" db="EMBL/GenBank/DDBJ databases">
        <authorList>
            <person name="Murphy D."/>
        </authorList>
    </citation>
    <scope>NUCLEOTIDE SEQUENCE [LARGE SCALE GENOMIC DNA]</scope>
    <source>
        <strain evidence="6 7">PAP088</strain>
    </source>
</reference>
<dbReference type="GO" id="GO:0045892">
    <property type="term" value="P:negative regulation of DNA-templated transcription"/>
    <property type="evidence" value="ECO:0007669"/>
    <property type="project" value="InterPro"/>
</dbReference>
<keyword evidence="3" id="KW-0804">Transcription</keyword>
<protein>
    <submittedName>
        <fullName evidence="6">Putative transcriptional regulator, TetR family</fullName>
    </submittedName>
</protein>
<evidence type="ECO:0000256" key="2">
    <source>
        <dbReference type="ARBA" id="ARBA00023125"/>
    </source>
</evidence>
<accession>A0A0U0ZNN1</accession>
<dbReference type="GO" id="GO:0000976">
    <property type="term" value="F:transcription cis-regulatory region binding"/>
    <property type="evidence" value="ECO:0007669"/>
    <property type="project" value="TreeGrafter"/>
</dbReference>
<dbReference type="InterPro" id="IPR003012">
    <property type="entry name" value="Tet_transcr_reg_TetR"/>
</dbReference>
<feature type="domain" description="HTH tetR-type" evidence="5">
    <location>
        <begin position="22"/>
        <end position="82"/>
    </location>
</feature>
<proteinExistence type="predicted"/>
<dbReference type="Gene3D" id="1.10.357.10">
    <property type="entry name" value="Tetracycline Repressor, domain 2"/>
    <property type="match status" value="1"/>
</dbReference>
<evidence type="ECO:0000259" key="5">
    <source>
        <dbReference type="PROSITE" id="PS50977"/>
    </source>
</evidence>
<evidence type="ECO:0000313" key="7">
    <source>
        <dbReference type="Proteomes" id="UP000045782"/>
    </source>
</evidence>
<dbReference type="EMBL" id="CSWP01000003">
    <property type="protein sequence ID" value="CPV49819.1"/>
    <property type="molecule type" value="Genomic_DNA"/>
</dbReference>
<evidence type="ECO:0000313" key="6">
    <source>
        <dbReference type="EMBL" id="CPV49819.1"/>
    </source>
</evidence>
<dbReference type="GO" id="GO:0003700">
    <property type="term" value="F:DNA-binding transcription factor activity"/>
    <property type="evidence" value="ECO:0007669"/>
    <property type="project" value="TreeGrafter"/>
</dbReference>
<keyword evidence="1" id="KW-0805">Transcription regulation</keyword>
<dbReference type="PANTHER" id="PTHR30055">
    <property type="entry name" value="HTH-TYPE TRANSCRIPTIONAL REGULATOR RUTR"/>
    <property type="match status" value="1"/>
</dbReference>
<dbReference type="SUPFAM" id="SSF46689">
    <property type="entry name" value="Homeodomain-like"/>
    <property type="match status" value="1"/>
</dbReference>
<dbReference type="PROSITE" id="PS50977">
    <property type="entry name" value="HTH_TETR_2"/>
    <property type="match status" value="1"/>
</dbReference>
<dbReference type="GO" id="GO:0046677">
    <property type="term" value="P:response to antibiotic"/>
    <property type="evidence" value="ECO:0007669"/>
    <property type="project" value="InterPro"/>
</dbReference>
<dbReference type="AlphaFoldDB" id="A0A0U0ZNN1"/>
<sequence>MQRDRESDDTARRGRGRPSVGVLNRDRIVDAALAELRASGLRKLTMRAVAVRLGVTVAALYNHIPSRAGLLVAVQERFTAGLDVSGFGTVPLREALSRWAWSYLDQLRRRPELVPLIVEVPLAQAPLTSGMYQRVTAGFAAAGWPEESIIASMSILETFIFGAAVDSPGPTDVYAPYDPANAPQMGRVYEAFARSVRERQTRAHDLVFTMGLDAALIGLHHIWGTGRGWAGVRLPVQRQ</sequence>
<dbReference type="InterPro" id="IPR009057">
    <property type="entry name" value="Homeodomain-like_sf"/>
</dbReference>
<dbReference type="InterPro" id="IPR001647">
    <property type="entry name" value="HTH_TetR"/>
</dbReference>
<dbReference type="Proteomes" id="UP000045782">
    <property type="component" value="Unassembled WGS sequence"/>
</dbReference>
<dbReference type="InterPro" id="IPR050109">
    <property type="entry name" value="HTH-type_TetR-like_transc_reg"/>
</dbReference>
<gene>
    <name evidence="6" type="ORF">ERS075579_02153</name>
</gene>
<evidence type="ECO:0000256" key="3">
    <source>
        <dbReference type="ARBA" id="ARBA00023163"/>
    </source>
</evidence>
<keyword evidence="2 4" id="KW-0238">DNA-binding</keyword>
<name>A0A0U0ZNN1_9MYCO</name>
<organism evidence="6 7">
    <name type="scientific">Mycobacteroides abscessus</name>
    <dbReference type="NCBI Taxonomy" id="36809"/>
    <lineage>
        <taxon>Bacteria</taxon>
        <taxon>Bacillati</taxon>
        <taxon>Actinomycetota</taxon>
        <taxon>Actinomycetes</taxon>
        <taxon>Mycobacteriales</taxon>
        <taxon>Mycobacteriaceae</taxon>
        <taxon>Mycobacteroides</taxon>
    </lineage>
</organism>
<evidence type="ECO:0000256" key="1">
    <source>
        <dbReference type="ARBA" id="ARBA00023015"/>
    </source>
</evidence>
<feature type="DNA-binding region" description="H-T-H motif" evidence="4">
    <location>
        <begin position="45"/>
        <end position="64"/>
    </location>
</feature>
<dbReference type="SUPFAM" id="SSF48498">
    <property type="entry name" value="Tetracyclin repressor-like, C-terminal domain"/>
    <property type="match status" value="1"/>
</dbReference>
<dbReference type="PANTHER" id="PTHR30055:SF234">
    <property type="entry name" value="HTH-TYPE TRANSCRIPTIONAL REGULATOR BETI"/>
    <property type="match status" value="1"/>
</dbReference>